<accession>A0A4Y9VNJ5</accession>
<evidence type="ECO:0000256" key="5">
    <source>
        <dbReference type="ARBA" id="ARBA00022679"/>
    </source>
</evidence>
<comment type="caution">
    <text evidence="14">The sequence shown here is derived from an EMBL/GenBank/DDBJ whole genome shotgun (WGS) entry which is preliminary data.</text>
</comment>
<dbReference type="RefSeq" id="WP_135278527.1">
    <property type="nucleotide sequence ID" value="NZ_PQVH01000013.1"/>
</dbReference>
<dbReference type="Pfam" id="PF01288">
    <property type="entry name" value="HPPK"/>
    <property type="match status" value="1"/>
</dbReference>
<reference evidence="14 15" key="1">
    <citation type="submission" date="2018-02" db="EMBL/GenBank/DDBJ databases">
        <title>A novel lanthanide dependent methylotroph, Methylotenera sp. La3113.</title>
        <authorList>
            <person name="Lv H."/>
            <person name="Tani A."/>
        </authorList>
    </citation>
    <scope>NUCLEOTIDE SEQUENCE [LARGE SCALE GENOMIC DNA]</scope>
    <source>
        <strain evidence="14 15">La3113</strain>
    </source>
</reference>
<evidence type="ECO:0000256" key="10">
    <source>
        <dbReference type="ARBA" id="ARBA00029409"/>
    </source>
</evidence>
<keyword evidence="5" id="KW-0808">Transferase</keyword>
<dbReference type="NCBIfam" id="TIGR01498">
    <property type="entry name" value="folK"/>
    <property type="match status" value="1"/>
</dbReference>
<protein>
    <recommendedName>
        <fullName evidence="4">2-amino-4-hydroxy-6-hydroxymethyldihydropteridine pyrophosphokinase</fullName>
        <ecNumber evidence="3">2.7.6.3</ecNumber>
    </recommendedName>
    <alternativeName>
        <fullName evidence="11">6-hydroxymethyl-7,8-dihydropterin pyrophosphokinase</fullName>
    </alternativeName>
    <alternativeName>
        <fullName evidence="12">7,8-dihydro-6-hydroxymethylpterin-pyrophosphokinase</fullName>
    </alternativeName>
</protein>
<gene>
    <name evidence="14" type="primary">folK</name>
    <name evidence="14" type="ORF">C3Y98_10425</name>
</gene>
<evidence type="ECO:0000256" key="7">
    <source>
        <dbReference type="ARBA" id="ARBA00022777"/>
    </source>
</evidence>
<dbReference type="Proteomes" id="UP000297706">
    <property type="component" value="Unassembled WGS sequence"/>
</dbReference>
<keyword evidence="9" id="KW-0289">Folate biosynthesis</keyword>
<dbReference type="EC" id="2.7.6.3" evidence="3"/>
<evidence type="ECO:0000256" key="1">
    <source>
        <dbReference type="ARBA" id="ARBA00005051"/>
    </source>
</evidence>
<evidence type="ECO:0000313" key="15">
    <source>
        <dbReference type="Proteomes" id="UP000297706"/>
    </source>
</evidence>
<dbReference type="InterPro" id="IPR035907">
    <property type="entry name" value="Hppk_sf"/>
</dbReference>
<dbReference type="GO" id="GO:0003848">
    <property type="term" value="F:2-amino-4-hydroxy-6-hydroxymethyldihydropteridine diphosphokinase activity"/>
    <property type="evidence" value="ECO:0007669"/>
    <property type="project" value="UniProtKB-EC"/>
</dbReference>
<dbReference type="InterPro" id="IPR000550">
    <property type="entry name" value="Hppk"/>
</dbReference>
<evidence type="ECO:0000256" key="8">
    <source>
        <dbReference type="ARBA" id="ARBA00022840"/>
    </source>
</evidence>
<name>A0A4Y9VNJ5_9PROT</name>
<dbReference type="OrthoDB" id="9808041at2"/>
<comment type="pathway">
    <text evidence="1">Cofactor biosynthesis; tetrahydrofolate biosynthesis; 2-amino-4-hydroxy-6-hydroxymethyl-7,8-dihydropteridine diphosphate from 7,8-dihydroneopterin triphosphate: step 4/4.</text>
</comment>
<evidence type="ECO:0000256" key="6">
    <source>
        <dbReference type="ARBA" id="ARBA00022741"/>
    </source>
</evidence>
<evidence type="ECO:0000313" key="14">
    <source>
        <dbReference type="EMBL" id="TFW70283.1"/>
    </source>
</evidence>
<evidence type="ECO:0000256" key="4">
    <source>
        <dbReference type="ARBA" id="ARBA00016218"/>
    </source>
</evidence>
<evidence type="ECO:0000256" key="2">
    <source>
        <dbReference type="ARBA" id="ARBA00005810"/>
    </source>
</evidence>
<evidence type="ECO:0000256" key="12">
    <source>
        <dbReference type="ARBA" id="ARBA00033413"/>
    </source>
</evidence>
<dbReference type="UniPathway" id="UPA00077">
    <property type="reaction ID" value="UER00155"/>
</dbReference>
<evidence type="ECO:0000259" key="13">
    <source>
        <dbReference type="Pfam" id="PF01288"/>
    </source>
</evidence>
<dbReference type="AlphaFoldDB" id="A0A4Y9VNJ5"/>
<dbReference type="SUPFAM" id="SSF55083">
    <property type="entry name" value="6-hydroxymethyl-7,8-dihydropterin pyrophosphokinase, HPPK"/>
    <property type="match status" value="1"/>
</dbReference>
<dbReference type="GO" id="GO:0005524">
    <property type="term" value="F:ATP binding"/>
    <property type="evidence" value="ECO:0007669"/>
    <property type="project" value="UniProtKB-KW"/>
</dbReference>
<dbReference type="GO" id="GO:0046656">
    <property type="term" value="P:folic acid biosynthetic process"/>
    <property type="evidence" value="ECO:0007669"/>
    <property type="project" value="UniProtKB-KW"/>
</dbReference>
<keyword evidence="6" id="KW-0547">Nucleotide-binding</keyword>
<evidence type="ECO:0000256" key="3">
    <source>
        <dbReference type="ARBA" id="ARBA00013253"/>
    </source>
</evidence>
<dbReference type="PANTHER" id="PTHR43071:SF1">
    <property type="entry name" value="2-AMINO-4-HYDROXY-6-HYDROXYMETHYLDIHYDROPTERIDINE PYROPHOSPHOKINASE"/>
    <property type="match status" value="1"/>
</dbReference>
<keyword evidence="7 14" id="KW-0418">Kinase</keyword>
<keyword evidence="8" id="KW-0067">ATP-binding</keyword>
<dbReference type="EMBL" id="PQVH01000013">
    <property type="protein sequence ID" value="TFW70283.1"/>
    <property type="molecule type" value="Genomic_DNA"/>
</dbReference>
<evidence type="ECO:0000256" key="11">
    <source>
        <dbReference type="ARBA" id="ARBA00029766"/>
    </source>
</evidence>
<evidence type="ECO:0000256" key="9">
    <source>
        <dbReference type="ARBA" id="ARBA00022909"/>
    </source>
</evidence>
<comment type="similarity">
    <text evidence="2">Belongs to the HPPK family.</text>
</comment>
<sequence length="168" mass="18502">MMKRAFVALGSNLENPKAQVEGALLALSQLPETRLLKQSSLYQTAPIDCIATAPDFINAVAEVETTLSPEALLDAILNIENIAGRERPYINAPRVLDCDLLLYENVTLDTPKLTLPHPRMHTRGFVLLPLFEIAPDISIPNHGKIAAYMTPELLFGIKKLPSADNYPQ</sequence>
<dbReference type="GO" id="GO:0016301">
    <property type="term" value="F:kinase activity"/>
    <property type="evidence" value="ECO:0007669"/>
    <property type="project" value="UniProtKB-KW"/>
</dbReference>
<dbReference type="GO" id="GO:0046654">
    <property type="term" value="P:tetrahydrofolate biosynthetic process"/>
    <property type="evidence" value="ECO:0007669"/>
    <property type="project" value="UniProtKB-UniPathway"/>
</dbReference>
<dbReference type="CDD" id="cd00483">
    <property type="entry name" value="HPPK"/>
    <property type="match status" value="1"/>
</dbReference>
<organism evidence="14 15">
    <name type="scientific">Methylotenera oryzisoli</name>
    <dbReference type="NCBI Taxonomy" id="2080758"/>
    <lineage>
        <taxon>Bacteria</taxon>
        <taxon>Pseudomonadati</taxon>
        <taxon>Pseudomonadota</taxon>
        <taxon>Betaproteobacteria</taxon>
        <taxon>Nitrosomonadales</taxon>
        <taxon>Methylophilaceae</taxon>
        <taxon>Methylotenera</taxon>
    </lineage>
</organism>
<feature type="domain" description="7,8-dihydro-6-hydroxymethylpterin-pyrophosphokinase" evidence="13">
    <location>
        <begin position="6"/>
        <end position="135"/>
    </location>
</feature>
<proteinExistence type="inferred from homology"/>
<dbReference type="Gene3D" id="3.30.70.560">
    <property type="entry name" value="7,8-Dihydro-6-hydroxymethylpterin-pyrophosphokinase HPPK"/>
    <property type="match status" value="1"/>
</dbReference>
<keyword evidence="15" id="KW-1185">Reference proteome</keyword>
<dbReference type="PANTHER" id="PTHR43071">
    <property type="entry name" value="2-AMINO-4-HYDROXY-6-HYDROXYMETHYLDIHYDROPTERIDINE PYROPHOSPHOKINASE"/>
    <property type="match status" value="1"/>
</dbReference>
<comment type="function">
    <text evidence="10">Catalyzes the transfer of pyrophosphate from adenosine triphosphate (ATP) to 6-hydroxymethyl-7,8-dihydropterin, an enzymatic step in folate biosynthesis pathway.</text>
</comment>